<evidence type="ECO:0000256" key="3">
    <source>
        <dbReference type="ARBA" id="ARBA00022989"/>
    </source>
</evidence>
<reference evidence="7" key="1">
    <citation type="journal article" date="2020" name="mSystems">
        <title>Genome- and Community-Level Interaction Insights into Carbon Utilization and Element Cycling Functions of Hydrothermarchaeota in Hydrothermal Sediment.</title>
        <authorList>
            <person name="Zhou Z."/>
            <person name="Liu Y."/>
            <person name="Xu W."/>
            <person name="Pan J."/>
            <person name="Luo Z.H."/>
            <person name="Li M."/>
        </authorList>
    </citation>
    <scope>NUCLEOTIDE SEQUENCE [LARGE SCALE GENOMIC DNA]</scope>
    <source>
        <strain evidence="7">SpSt-1182</strain>
    </source>
</reference>
<keyword evidence="2 5" id="KW-0812">Transmembrane</keyword>
<gene>
    <name evidence="7" type="ORF">ENN51_03170</name>
</gene>
<name>A0A7V0T4Y1_UNCW3</name>
<evidence type="ECO:0000259" key="6">
    <source>
        <dbReference type="Pfam" id="PF06305"/>
    </source>
</evidence>
<evidence type="ECO:0000256" key="2">
    <source>
        <dbReference type="ARBA" id="ARBA00022692"/>
    </source>
</evidence>
<evidence type="ECO:0000313" key="7">
    <source>
        <dbReference type="EMBL" id="HDQ99272.1"/>
    </source>
</evidence>
<comment type="caution">
    <text evidence="7">The sequence shown here is derived from an EMBL/GenBank/DDBJ whole genome shotgun (WGS) entry which is preliminary data.</text>
</comment>
<proteinExistence type="predicted"/>
<evidence type="ECO:0000256" key="1">
    <source>
        <dbReference type="ARBA" id="ARBA00022475"/>
    </source>
</evidence>
<dbReference type="AlphaFoldDB" id="A0A7V0T4Y1"/>
<feature type="transmembrane region" description="Helical" evidence="5">
    <location>
        <begin position="53"/>
        <end position="73"/>
    </location>
</feature>
<dbReference type="InterPro" id="IPR010445">
    <property type="entry name" value="LapA_dom"/>
</dbReference>
<evidence type="ECO:0000256" key="5">
    <source>
        <dbReference type="SAM" id="Phobius"/>
    </source>
</evidence>
<accession>A0A7V0T4Y1</accession>
<feature type="transmembrane region" description="Helical" evidence="5">
    <location>
        <begin position="16"/>
        <end position="33"/>
    </location>
</feature>
<protein>
    <submittedName>
        <fullName evidence="7">DUF1049 domain-containing protein</fullName>
    </submittedName>
</protein>
<dbReference type="Proteomes" id="UP000885672">
    <property type="component" value="Unassembled WGS sequence"/>
</dbReference>
<keyword evidence="4 5" id="KW-0472">Membrane</keyword>
<evidence type="ECO:0000256" key="4">
    <source>
        <dbReference type="ARBA" id="ARBA00023136"/>
    </source>
</evidence>
<keyword evidence="3 5" id="KW-1133">Transmembrane helix</keyword>
<feature type="domain" description="Lipopolysaccharide assembly protein A" evidence="6">
    <location>
        <begin position="34"/>
        <end position="79"/>
    </location>
</feature>
<sequence length="86" mass="9572">MESEKKAPTSSSRSKAGLIIAAVLALLCLVIFFQNLEVVTVQLFFWPVSMAKIVLMLLMLLVGLVLGWVLAMLRHNRARSDEKEGK</sequence>
<keyword evidence="1" id="KW-1003">Cell membrane</keyword>
<dbReference type="Pfam" id="PF06305">
    <property type="entry name" value="LapA_dom"/>
    <property type="match status" value="1"/>
</dbReference>
<dbReference type="GO" id="GO:0005886">
    <property type="term" value="C:plasma membrane"/>
    <property type="evidence" value="ECO:0007669"/>
    <property type="project" value="InterPro"/>
</dbReference>
<organism evidence="7">
    <name type="scientific">candidate division WOR-3 bacterium</name>
    <dbReference type="NCBI Taxonomy" id="2052148"/>
    <lineage>
        <taxon>Bacteria</taxon>
        <taxon>Bacteria division WOR-3</taxon>
    </lineage>
</organism>
<dbReference type="EMBL" id="DSBX01000125">
    <property type="protein sequence ID" value="HDQ99272.1"/>
    <property type="molecule type" value="Genomic_DNA"/>
</dbReference>